<dbReference type="SMART" id="SM00267">
    <property type="entry name" value="GGDEF"/>
    <property type="match status" value="1"/>
</dbReference>
<dbReference type="GO" id="GO:0005886">
    <property type="term" value="C:plasma membrane"/>
    <property type="evidence" value="ECO:0007669"/>
    <property type="project" value="TreeGrafter"/>
</dbReference>
<dbReference type="PROSITE" id="PS50887">
    <property type="entry name" value="GGDEF"/>
    <property type="match status" value="1"/>
</dbReference>
<dbReference type="SUPFAM" id="SSF55073">
    <property type="entry name" value="Nucleotide cyclase"/>
    <property type="match status" value="1"/>
</dbReference>
<feature type="domain" description="Response regulatory" evidence="4">
    <location>
        <begin position="9"/>
        <end position="125"/>
    </location>
</feature>
<dbReference type="Pfam" id="PF00990">
    <property type="entry name" value="GGDEF"/>
    <property type="match status" value="1"/>
</dbReference>
<keyword evidence="3" id="KW-0597">Phosphoprotein</keyword>
<proteinExistence type="predicted"/>
<dbReference type="SUPFAM" id="SSF52172">
    <property type="entry name" value="CheY-like"/>
    <property type="match status" value="1"/>
</dbReference>
<evidence type="ECO:0000259" key="5">
    <source>
        <dbReference type="PROSITE" id="PS50887"/>
    </source>
</evidence>
<organism evidence="6 7">
    <name type="scientific">Pseudodesulfovibrio senegalensis</name>
    <dbReference type="NCBI Taxonomy" id="1721087"/>
    <lineage>
        <taxon>Bacteria</taxon>
        <taxon>Pseudomonadati</taxon>
        <taxon>Thermodesulfobacteriota</taxon>
        <taxon>Desulfovibrionia</taxon>
        <taxon>Desulfovibrionales</taxon>
        <taxon>Desulfovibrionaceae</taxon>
    </lineage>
</organism>
<dbReference type="InterPro" id="IPR050469">
    <property type="entry name" value="Diguanylate_Cyclase"/>
</dbReference>
<feature type="modified residue" description="4-aspartylphosphate" evidence="3">
    <location>
        <position position="58"/>
    </location>
</feature>
<dbReference type="Proteomes" id="UP000438699">
    <property type="component" value="Unassembled WGS sequence"/>
</dbReference>
<dbReference type="SMART" id="SM00448">
    <property type="entry name" value="REC"/>
    <property type="match status" value="1"/>
</dbReference>
<dbReference type="Pfam" id="PF00072">
    <property type="entry name" value="Response_reg"/>
    <property type="match status" value="1"/>
</dbReference>
<name>A0A6N6N5A2_9BACT</name>
<dbReference type="RefSeq" id="WP_151149566.1">
    <property type="nucleotide sequence ID" value="NZ_WAIE01000001.1"/>
</dbReference>
<dbReference type="OrthoDB" id="9778432at2"/>
<comment type="caution">
    <text evidence="6">The sequence shown here is derived from an EMBL/GenBank/DDBJ whole genome shotgun (WGS) entry which is preliminary data.</text>
</comment>
<dbReference type="GO" id="GO:0000160">
    <property type="term" value="P:phosphorelay signal transduction system"/>
    <property type="evidence" value="ECO:0007669"/>
    <property type="project" value="InterPro"/>
</dbReference>
<dbReference type="Gene3D" id="3.30.70.270">
    <property type="match status" value="1"/>
</dbReference>
<evidence type="ECO:0000259" key="4">
    <source>
        <dbReference type="PROSITE" id="PS50110"/>
    </source>
</evidence>
<dbReference type="InterPro" id="IPR029787">
    <property type="entry name" value="Nucleotide_cyclase"/>
</dbReference>
<accession>A0A6N6N5A2</accession>
<feature type="domain" description="GGDEF" evidence="5">
    <location>
        <begin position="168"/>
        <end position="305"/>
    </location>
</feature>
<dbReference type="EC" id="2.7.7.65" evidence="1"/>
<dbReference type="GO" id="GO:0043709">
    <property type="term" value="P:cell adhesion involved in single-species biofilm formation"/>
    <property type="evidence" value="ECO:0007669"/>
    <property type="project" value="TreeGrafter"/>
</dbReference>
<evidence type="ECO:0000313" key="7">
    <source>
        <dbReference type="Proteomes" id="UP000438699"/>
    </source>
</evidence>
<dbReference type="InterPro" id="IPR011006">
    <property type="entry name" value="CheY-like_superfamily"/>
</dbReference>
<keyword evidence="7" id="KW-1185">Reference proteome</keyword>
<protein>
    <recommendedName>
        <fullName evidence="1">diguanylate cyclase</fullName>
        <ecNumber evidence="1">2.7.7.65</ecNumber>
    </recommendedName>
</protein>
<sequence length="306" mass="34047">MYEAERRSRLLVVDDSALNISVLGEALVGDYDLTVAKSGEEALEILGGDNLPDLILLDIIMPGMDGFDVLRHIKEDDATKDIPVIFITAMTGEDDEAHGLAMGAVDYITKPFSIPIVKARVRTHVQLKRKSDMLQRLSDMDALTGIPNRRRFDEWYDKEWRRAMREGAAVSVIMMDIDYFKKYNDNYGHGEGDICLRTVAQALRGCLNRSTDMVARYGGEEFIAMLPATEGPGAAVMAETMRKAVLGLQLPHEFSECSEYVTISVGVATVMPAMGMSRDELVRTADEMLYKAKEAGRNRVERTILG</sequence>
<comment type="catalytic activity">
    <reaction evidence="2">
        <text>2 GTP = 3',3'-c-di-GMP + 2 diphosphate</text>
        <dbReference type="Rhea" id="RHEA:24898"/>
        <dbReference type="ChEBI" id="CHEBI:33019"/>
        <dbReference type="ChEBI" id="CHEBI:37565"/>
        <dbReference type="ChEBI" id="CHEBI:58805"/>
        <dbReference type="EC" id="2.7.7.65"/>
    </reaction>
</comment>
<dbReference type="AlphaFoldDB" id="A0A6N6N5A2"/>
<dbReference type="InterPro" id="IPR001789">
    <property type="entry name" value="Sig_transdc_resp-reg_receiver"/>
</dbReference>
<dbReference type="NCBIfam" id="TIGR00254">
    <property type="entry name" value="GGDEF"/>
    <property type="match status" value="1"/>
</dbReference>
<dbReference type="GO" id="GO:1902201">
    <property type="term" value="P:negative regulation of bacterial-type flagellum-dependent cell motility"/>
    <property type="evidence" value="ECO:0007669"/>
    <property type="project" value="TreeGrafter"/>
</dbReference>
<dbReference type="PANTHER" id="PTHR45138">
    <property type="entry name" value="REGULATORY COMPONENTS OF SENSORY TRANSDUCTION SYSTEM"/>
    <property type="match status" value="1"/>
</dbReference>
<evidence type="ECO:0000256" key="2">
    <source>
        <dbReference type="ARBA" id="ARBA00034247"/>
    </source>
</evidence>
<dbReference type="InterPro" id="IPR043128">
    <property type="entry name" value="Rev_trsase/Diguanyl_cyclase"/>
</dbReference>
<reference evidence="6 7" key="1">
    <citation type="journal article" date="2017" name="Int. J. Syst. Evol. Microbiol.">
        <title>Desulfovibrio senegalensis sp. nov., a mesophilic sulfate reducer isolated from marine sediment.</title>
        <authorList>
            <person name="Thioye A."/>
            <person name="Gam Z.B.A."/>
            <person name="Mbengue M."/>
            <person name="Cayol J.L."/>
            <person name="Joseph-Bartoli M."/>
            <person name="Toure-Kane C."/>
            <person name="Labat M."/>
        </authorList>
    </citation>
    <scope>NUCLEOTIDE SEQUENCE [LARGE SCALE GENOMIC DNA]</scope>
    <source>
        <strain evidence="6 7">DSM 101509</strain>
    </source>
</reference>
<dbReference type="FunFam" id="3.30.70.270:FF:000001">
    <property type="entry name" value="Diguanylate cyclase domain protein"/>
    <property type="match status" value="1"/>
</dbReference>
<evidence type="ECO:0000313" key="6">
    <source>
        <dbReference type="EMBL" id="KAB1443234.1"/>
    </source>
</evidence>
<dbReference type="CDD" id="cd01949">
    <property type="entry name" value="GGDEF"/>
    <property type="match status" value="1"/>
</dbReference>
<dbReference type="EMBL" id="WAIE01000001">
    <property type="protein sequence ID" value="KAB1443234.1"/>
    <property type="molecule type" value="Genomic_DNA"/>
</dbReference>
<evidence type="ECO:0000256" key="1">
    <source>
        <dbReference type="ARBA" id="ARBA00012528"/>
    </source>
</evidence>
<dbReference type="PROSITE" id="PS50110">
    <property type="entry name" value="RESPONSE_REGULATORY"/>
    <property type="match status" value="1"/>
</dbReference>
<dbReference type="InterPro" id="IPR000160">
    <property type="entry name" value="GGDEF_dom"/>
</dbReference>
<dbReference type="PANTHER" id="PTHR45138:SF9">
    <property type="entry name" value="DIGUANYLATE CYCLASE DGCM-RELATED"/>
    <property type="match status" value="1"/>
</dbReference>
<dbReference type="Gene3D" id="3.40.50.2300">
    <property type="match status" value="1"/>
</dbReference>
<dbReference type="GO" id="GO:0052621">
    <property type="term" value="F:diguanylate cyclase activity"/>
    <property type="evidence" value="ECO:0007669"/>
    <property type="project" value="UniProtKB-EC"/>
</dbReference>
<evidence type="ECO:0000256" key="3">
    <source>
        <dbReference type="PROSITE-ProRule" id="PRU00169"/>
    </source>
</evidence>
<gene>
    <name evidence="6" type="ORF">F8A88_02920</name>
</gene>